<sequence>MLKYMKNVYSINIIKQAHNVDDGSPRHSYENQILLYHLDEDMPKEELIRFIKEDNLEEPYEVVEGTSIQWAVAKVVDVFEVLGLEGQFDEGQEVYSRFFPDDYDLAVILEKYFPDYVFEDAKE</sequence>
<evidence type="ECO:0008006" key="3">
    <source>
        <dbReference type="Google" id="ProtNLM"/>
    </source>
</evidence>
<accession>A0A2J9PMJ9</accession>
<protein>
    <recommendedName>
        <fullName evidence="3">DUF4288 domain-containing protein</fullName>
    </recommendedName>
</protein>
<organism evidence="1 2">
    <name type="scientific">Aerococcus viridans</name>
    <dbReference type="NCBI Taxonomy" id="1377"/>
    <lineage>
        <taxon>Bacteria</taxon>
        <taxon>Bacillati</taxon>
        <taxon>Bacillota</taxon>
        <taxon>Bacilli</taxon>
        <taxon>Lactobacillales</taxon>
        <taxon>Aerococcaceae</taxon>
        <taxon>Aerococcus</taxon>
    </lineage>
</organism>
<evidence type="ECO:0000313" key="2">
    <source>
        <dbReference type="Proteomes" id="UP000192813"/>
    </source>
</evidence>
<dbReference type="EMBL" id="NBTM02000001">
    <property type="protein sequence ID" value="PNL91516.1"/>
    <property type="molecule type" value="Genomic_DNA"/>
</dbReference>
<proteinExistence type="predicted"/>
<dbReference type="Proteomes" id="UP000192813">
    <property type="component" value="Unassembled WGS sequence"/>
</dbReference>
<name>A0A2J9PMJ9_9LACT</name>
<evidence type="ECO:0000313" key="1">
    <source>
        <dbReference type="EMBL" id="PNL91516.1"/>
    </source>
</evidence>
<dbReference type="AlphaFoldDB" id="A0A2J9PMJ9"/>
<comment type="caution">
    <text evidence="1">The sequence shown here is derived from an EMBL/GenBank/DDBJ whole genome shotgun (WGS) entry which is preliminary data.</text>
</comment>
<reference evidence="2" key="1">
    <citation type="submission" date="2017-12" db="EMBL/GenBank/DDBJ databases">
        <title>FDA dAtabase for Regulatory Grade micrObial Sequences (FDA-ARGOS): Supporting development and validation of Infectious Disease Dx tests.</title>
        <authorList>
            <person name="Hoffmann M."/>
            <person name="Allard M."/>
            <person name="Evans P."/>
            <person name="Brown E."/>
            <person name="Tallon L."/>
            <person name="Sadzewicz L."/>
            <person name="Sengamalay N."/>
            <person name="Ott S."/>
            <person name="Godinez A."/>
            <person name="Nagaraj S."/>
            <person name="Vavikolanu K."/>
            <person name="Aluvathingal J."/>
            <person name="Nadendla S."/>
            <person name="Sichtig H."/>
        </authorList>
    </citation>
    <scope>NUCLEOTIDE SEQUENCE [LARGE SCALE GENOMIC DNA]</scope>
    <source>
        <strain evidence="2">FDAARGOS_249</strain>
    </source>
</reference>
<gene>
    <name evidence="1" type="ORF">A6J77_004485</name>
</gene>